<protein>
    <submittedName>
        <fullName evidence="1">Uncharacterized protein</fullName>
    </submittedName>
</protein>
<proteinExistence type="predicted"/>
<sequence length="84" mass="9623">MPFCVSCGAFVQNPQISKDNHVFCGKGCKTRGNFCQHTGLPERTYLVEQSKYFQRQKYFNKCLLCGWVVQAKMAHISKNQTSAR</sequence>
<name>A0AA96ELN9_9VIRU</name>
<organism evidence="1">
    <name type="scientific">Marseillevirus sp</name>
    <dbReference type="NCBI Taxonomy" id="2809551"/>
    <lineage>
        <taxon>Viruses</taxon>
        <taxon>Varidnaviria</taxon>
        <taxon>Bamfordvirae</taxon>
        <taxon>Nucleocytoviricota</taxon>
        <taxon>Megaviricetes</taxon>
        <taxon>Pimascovirales</taxon>
        <taxon>Pimascovirales incertae sedis</taxon>
        <taxon>Marseilleviridae</taxon>
        <taxon>Marseillevirus</taxon>
    </lineage>
</organism>
<reference evidence="1" key="1">
    <citation type="submission" date="2023-07" db="EMBL/GenBank/DDBJ databases">
        <authorList>
            <person name="Xia Y."/>
        </authorList>
    </citation>
    <scope>NUCLEOTIDE SEQUENCE</scope>
    <source>
        <strain evidence="1">F</strain>
    </source>
</reference>
<evidence type="ECO:0000313" key="1">
    <source>
        <dbReference type="EMBL" id="WNL49720.1"/>
    </source>
</evidence>
<dbReference type="EMBL" id="OR343188">
    <property type="protein sequence ID" value="WNL49720.1"/>
    <property type="molecule type" value="Genomic_DNA"/>
</dbReference>
<accession>A0AA96ELN9</accession>
<gene>
    <name evidence="1" type="ORF">MarFTMF_204</name>
</gene>